<comment type="caution">
    <text evidence="2">The sequence shown here is derived from an EMBL/GenBank/DDBJ whole genome shotgun (WGS) entry which is preliminary data.</text>
</comment>
<evidence type="ECO:0000256" key="1">
    <source>
        <dbReference type="SAM" id="MobiDB-lite"/>
    </source>
</evidence>
<evidence type="ECO:0000313" key="2">
    <source>
        <dbReference type="EMBL" id="KAK9878635.1"/>
    </source>
</evidence>
<keyword evidence="3" id="KW-1185">Reference proteome</keyword>
<gene>
    <name evidence="2" type="ORF">WA026_023085</name>
</gene>
<name>A0AAW1U7V2_9CUCU</name>
<proteinExistence type="predicted"/>
<protein>
    <submittedName>
        <fullName evidence="2">Uncharacterized protein</fullName>
    </submittedName>
</protein>
<dbReference type="AlphaFoldDB" id="A0AAW1U7V2"/>
<evidence type="ECO:0000313" key="3">
    <source>
        <dbReference type="Proteomes" id="UP001431783"/>
    </source>
</evidence>
<feature type="compositionally biased region" description="Basic and acidic residues" evidence="1">
    <location>
        <begin position="158"/>
        <end position="169"/>
    </location>
</feature>
<sequence length="261" mass="31083">MEDEDFFISIEEKMELTIPPKLRAHIKYHDLGSVHIFSELSEEHIKIMEEYARNSLHKIIQPDQMKQYYGERFQDKPEQFIFTIGERFYLYQIKRLCEKINQNQQNNLGDNKNTDISNDQINAKGNRLEGEFMENNFMRYIKQFRTKQGSKSSNMENLKSEYVSDRIKNSENGSAEQREKFSFKTKGPNLFNRFRNINLDIKNNARKFIHVSNTWKNTEKIRSIQDQIRDNPKFNKAFQTARKYKIPLVSSIITIISKLFG</sequence>
<dbReference type="EMBL" id="JARQZJ010000052">
    <property type="protein sequence ID" value="KAK9878635.1"/>
    <property type="molecule type" value="Genomic_DNA"/>
</dbReference>
<reference evidence="2 3" key="1">
    <citation type="submission" date="2023-03" db="EMBL/GenBank/DDBJ databases">
        <title>Genome insight into feeding habits of ladybird beetles.</title>
        <authorList>
            <person name="Li H.-S."/>
            <person name="Huang Y.-H."/>
            <person name="Pang H."/>
        </authorList>
    </citation>
    <scope>NUCLEOTIDE SEQUENCE [LARGE SCALE GENOMIC DNA]</scope>
    <source>
        <strain evidence="2">SYSU_2023b</strain>
        <tissue evidence="2">Whole body</tissue>
    </source>
</reference>
<feature type="compositionally biased region" description="Polar residues" evidence="1">
    <location>
        <begin position="148"/>
        <end position="157"/>
    </location>
</feature>
<dbReference type="Proteomes" id="UP001431783">
    <property type="component" value="Unassembled WGS sequence"/>
</dbReference>
<accession>A0AAW1U7V2</accession>
<feature type="region of interest" description="Disordered" evidence="1">
    <location>
        <begin position="148"/>
        <end position="178"/>
    </location>
</feature>
<organism evidence="2 3">
    <name type="scientific">Henosepilachna vigintioctopunctata</name>
    <dbReference type="NCBI Taxonomy" id="420089"/>
    <lineage>
        <taxon>Eukaryota</taxon>
        <taxon>Metazoa</taxon>
        <taxon>Ecdysozoa</taxon>
        <taxon>Arthropoda</taxon>
        <taxon>Hexapoda</taxon>
        <taxon>Insecta</taxon>
        <taxon>Pterygota</taxon>
        <taxon>Neoptera</taxon>
        <taxon>Endopterygota</taxon>
        <taxon>Coleoptera</taxon>
        <taxon>Polyphaga</taxon>
        <taxon>Cucujiformia</taxon>
        <taxon>Coccinelloidea</taxon>
        <taxon>Coccinellidae</taxon>
        <taxon>Epilachninae</taxon>
        <taxon>Epilachnini</taxon>
        <taxon>Henosepilachna</taxon>
    </lineage>
</organism>